<protein>
    <recommendedName>
        <fullName evidence="3">2Fe-2S ferredoxin-type domain-containing protein</fullName>
    </recommendedName>
</protein>
<dbReference type="InterPro" id="IPR001041">
    <property type="entry name" value="2Fe-2S_ferredoxin-type"/>
</dbReference>
<keyword evidence="1" id="KW-0408">Iron</keyword>
<feature type="chain" id="PRO_5044817974" description="2Fe-2S ferredoxin-type domain-containing protein" evidence="2">
    <location>
        <begin position="17"/>
        <end position="236"/>
    </location>
</feature>
<gene>
    <name evidence="4" type="ORF">ACHAW5_003646</name>
</gene>
<evidence type="ECO:0000313" key="4">
    <source>
        <dbReference type="EMBL" id="KAL3778488.1"/>
    </source>
</evidence>
<evidence type="ECO:0000256" key="2">
    <source>
        <dbReference type="SAM" id="SignalP"/>
    </source>
</evidence>
<dbReference type="EMBL" id="JALLAZ020001214">
    <property type="protein sequence ID" value="KAL3778488.1"/>
    <property type="molecule type" value="Genomic_DNA"/>
</dbReference>
<dbReference type="SUPFAM" id="SSF54292">
    <property type="entry name" value="2Fe-2S ferredoxin-like"/>
    <property type="match status" value="1"/>
</dbReference>
<evidence type="ECO:0000256" key="1">
    <source>
        <dbReference type="ARBA" id="ARBA00023014"/>
    </source>
</evidence>
<evidence type="ECO:0000259" key="3">
    <source>
        <dbReference type="Pfam" id="PF00111"/>
    </source>
</evidence>
<dbReference type="Proteomes" id="UP001530315">
    <property type="component" value="Unassembled WGS sequence"/>
</dbReference>
<comment type="caution">
    <text evidence="4">The sequence shown here is derived from an EMBL/GenBank/DDBJ whole genome shotgun (WGS) entry which is preliminary data.</text>
</comment>
<organism evidence="4 5">
    <name type="scientific">Stephanodiscus triporus</name>
    <dbReference type="NCBI Taxonomy" id="2934178"/>
    <lineage>
        <taxon>Eukaryota</taxon>
        <taxon>Sar</taxon>
        <taxon>Stramenopiles</taxon>
        <taxon>Ochrophyta</taxon>
        <taxon>Bacillariophyta</taxon>
        <taxon>Coscinodiscophyceae</taxon>
        <taxon>Thalassiosirophycidae</taxon>
        <taxon>Stephanodiscales</taxon>
        <taxon>Stephanodiscaceae</taxon>
        <taxon>Stephanodiscus</taxon>
    </lineage>
</organism>
<name>A0ABD3NSP4_9STRA</name>
<feature type="signal peptide" evidence="2">
    <location>
        <begin position="1"/>
        <end position="16"/>
    </location>
</feature>
<sequence length="236" mass="25921">MIVAALLMSLGSNAFTVPSSTRTSPLFMSSTTEDEKLKLTKKEGYVPKWKKKETLADLTGTADLSAQDKGLIGSVPITFQQGKGESATLIQTTALPGQPLKLVASQAGQYIKYGCGKGECGTCESLCNGKYLRPCVDVVPTDLEPDAETGKYPPLLIQVKGTKAKVVSSGKFFSAKSFLLGFWNNLLGMMGFVRDRRKAKKNWQERMDKEAEIQRLTEEKKRMRAEEAAMRNPQAQ</sequence>
<feature type="domain" description="2Fe-2S ferredoxin-type" evidence="3">
    <location>
        <begin position="94"/>
        <end position="148"/>
    </location>
</feature>
<keyword evidence="1" id="KW-0411">Iron-sulfur</keyword>
<accession>A0ABD3NSP4</accession>
<dbReference type="InterPro" id="IPR036010">
    <property type="entry name" value="2Fe-2S_ferredoxin-like_sf"/>
</dbReference>
<proteinExistence type="predicted"/>
<keyword evidence="5" id="KW-1185">Reference proteome</keyword>
<keyword evidence="2" id="KW-0732">Signal</keyword>
<reference evidence="4 5" key="1">
    <citation type="submission" date="2024-10" db="EMBL/GenBank/DDBJ databases">
        <title>Updated reference genomes for cyclostephanoid diatoms.</title>
        <authorList>
            <person name="Roberts W.R."/>
            <person name="Alverson A.J."/>
        </authorList>
    </citation>
    <scope>NUCLEOTIDE SEQUENCE [LARGE SCALE GENOMIC DNA]</scope>
    <source>
        <strain evidence="4 5">AJA276-08</strain>
    </source>
</reference>
<dbReference type="AlphaFoldDB" id="A0ABD3NSP4"/>
<dbReference type="GO" id="GO:0051536">
    <property type="term" value="F:iron-sulfur cluster binding"/>
    <property type="evidence" value="ECO:0007669"/>
    <property type="project" value="UniProtKB-KW"/>
</dbReference>
<dbReference type="InterPro" id="IPR006058">
    <property type="entry name" value="2Fe2S_fd_BS"/>
</dbReference>
<evidence type="ECO:0000313" key="5">
    <source>
        <dbReference type="Proteomes" id="UP001530315"/>
    </source>
</evidence>
<dbReference type="PROSITE" id="PS00197">
    <property type="entry name" value="2FE2S_FER_1"/>
    <property type="match status" value="1"/>
</dbReference>
<keyword evidence="1" id="KW-0479">Metal-binding</keyword>
<dbReference type="Pfam" id="PF00111">
    <property type="entry name" value="Fer2"/>
    <property type="match status" value="1"/>
</dbReference>